<dbReference type="AlphaFoldDB" id="A0A167X523"/>
<dbReference type="PANTHER" id="PTHR40787">
    <property type="entry name" value="SECRETED PROTEIN"/>
    <property type="match status" value="1"/>
</dbReference>
<evidence type="ECO:0000313" key="7">
    <source>
        <dbReference type="EMBL" id="OAA64537.1"/>
    </source>
</evidence>
<reference evidence="7 8" key="1">
    <citation type="journal article" date="2016" name="Genome Biol. Evol.">
        <title>Divergent and convergent evolution of fungal pathogenicity.</title>
        <authorList>
            <person name="Shang Y."/>
            <person name="Xiao G."/>
            <person name="Zheng P."/>
            <person name="Cen K."/>
            <person name="Zhan S."/>
            <person name="Wang C."/>
        </authorList>
    </citation>
    <scope>NUCLEOTIDE SEQUENCE [LARGE SCALE GENOMIC DNA]</scope>
    <source>
        <strain evidence="7 8">RCEF 264</strain>
    </source>
</reference>
<sequence length="1082" mass="116048">MSLALSPPKVVLLAAHFIATSSIASLASLAAQNADVLRTKLLLRLLLTYLPTHLKTELYLPFLESLDAEDFSRFFPLQELDCSSVEPLSDEQAAKKLRKLHVRRLSLSAGNTFSSGSSGDGNAAEQDPHEDEAEEDKDPLVSFLILRAYAVDDGAGALPELPALVYPFLDRSARLRTWTTSTLLPLLRRNCEYYPDSPLQHTLAEFEQLPDRIAVAGLLSRTGVREDQLACVGRDLRGLVGPWIYNERRWTSRAAGKDKTAVAAAAALAVQKRDDDANGSGGYTPPPSLCPGWEEVLQWLTAQASTTWKVAVTAVEQWDGPSDADFGGCSTMWLDDDEQEYLERRYARAALACAYLIPEASVDAMTGAYGMVGKIMTLLDQDPVPALQTAVSLLPPVPAAVRRRGGLLSPQHATYLRNDLLDTANPLTAPSPAATELLCALILSAAVLQRLGSPCTIRRAGELALLQSEHEQVAEATKVIHWVASAGPKGEDKFWIKARNEILWLRDWGADEESTSEAASKPQAGNGNGTGNGVFGRVQREYIETELLKALLAHSRYALACALYEDSPDHPLPKKTVQDTVLAAALNAYDNASNPNRTRGGLKKCDDIIHSFPKTMQDASHATQKVEALLAATHALSDYRLVLRQGEPFTPVVLRVHQDPLSIFVKVLEQNPKSYTKLHELVRLAMHMVDAGLAVRDNKAGVSRPRPSPTPAEERSLAERRVTAMCIEAALNEDDFETAYSYVVGRLSTLASDAAAAAAAADADAGPPCDPAKVEGAARLLAGPTAATTTTRTPTTTTADAWSWRAALAAGKYRRTEQTVRPTHVGTASANLDIRHLEQRIECLATALRIAPSDALQEILNVYRRCEEELDVAVQAEDEQEHAWDDAADWQRQTPKPQSRQTRHQRGMPGGFADSSTAAGHNATTTTTLASRMAAAATAAGGAGAAPRYHHQQEQSALPVPPPADDAPLSLFDLSRATARAAQRNLSALSSLRQTRQLVGLGGENHGSSGGGGDGVGDDDEEGEALAAAAAARNGRAGGANNAPAVRKRDQLREAAMGTLTSGVGWLIGAQPLDRSASSGSN</sequence>
<dbReference type="GO" id="GO:0005783">
    <property type="term" value="C:endoplasmic reticulum"/>
    <property type="evidence" value="ECO:0007669"/>
    <property type="project" value="UniProtKB-SubCell"/>
</dbReference>
<keyword evidence="2" id="KW-0813">Transport</keyword>
<proteinExistence type="predicted"/>
<dbReference type="OrthoDB" id="3434013at2759"/>
<comment type="caution">
    <text evidence="7">The sequence shown here is derived from an EMBL/GenBank/DDBJ whole genome shotgun (WGS) entry which is preliminary data.</text>
</comment>
<dbReference type="Pfam" id="PF08314">
    <property type="entry name" value="Sec39"/>
    <property type="match status" value="1"/>
</dbReference>
<keyword evidence="3" id="KW-0256">Endoplasmic reticulum</keyword>
<name>A0A167X523_9HYPO</name>
<evidence type="ECO:0000313" key="8">
    <source>
        <dbReference type="Proteomes" id="UP000076874"/>
    </source>
</evidence>
<feature type="domain" description="Sec39" evidence="6">
    <location>
        <begin position="11"/>
        <end position="884"/>
    </location>
</feature>
<feature type="region of interest" description="Disordered" evidence="5">
    <location>
        <begin position="877"/>
        <end position="920"/>
    </location>
</feature>
<comment type="subcellular location">
    <subcellularLocation>
        <location evidence="1">Endoplasmic reticulum</location>
    </subcellularLocation>
</comment>
<dbReference type="Proteomes" id="UP000076874">
    <property type="component" value="Unassembled WGS sequence"/>
</dbReference>
<feature type="region of interest" description="Disordered" evidence="5">
    <location>
        <begin position="1000"/>
        <end position="1021"/>
    </location>
</feature>
<evidence type="ECO:0000256" key="1">
    <source>
        <dbReference type="ARBA" id="ARBA00004240"/>
    </source>
</evidence>
<dbReference type="EMBL" id="AZHD01000004">
    <property type="protein sequence ID" value="OAA64537.1"/>
    <property type="molecule type" value="Genomic_DNA"/>
</dbReference>
<dbReference type="InterPro" id="IPR013244">
    <property type="entry name" value="Sec39_domain"/>
</dbReference>
<evidence type="ECO:0000256" key="3">
    <source>
        <dbReference type="ARBA" id="ARBA00022824"/>
    </source>
</evidence>
<feature type="compositionally biased region" description="Polar residues" evidence="5">
    <location>
        <begin position="891"/>
        <end position="900"/>
    </location>
</feature>
<organism evidence="7 8">
    <name type="scientific">Niveomyces insectorum RCEF 264</name>
    <dbReference type="NCBI Taxonomy" id="1081102"/>
    <lineage>
        <taxon>Eukaryota</taxon>
        <taxon>Fungi</taxon>
        <taxon>Dikarya</taxon>
        <taxon>Ascomycota</taxon>
        <taxon>Pezizomycotina</taxon>
        <taxon>Sordariomycetes</taxon>
        <taxon>Hypocreomycetidae</taxon>
        <taxon>Hypocreales</taxon>
        <taxon>Cordycipitaceae</taxon>
        <taxon>Niveomyces</taxon>
    </lineage>
</organism>
<feature type="region of interest" description="Disordered" evidence="5">
    <location>
        <begin position="111"/>
        <end position="135"/>
    </location>
</feature>
<gene>
    <name evidence="7" type="ORF">SPI_03184</name>
</gene>
<evidence type="ECO:0000256" key="4">
    <source>
        <dbReference type="ARBA" id="ARBA00022927"/>
    </source>
</evidence>
<evidence type="ECO:0000256" key="2">
    <source>
        <dbReference type="ARBA" id="ARBA00022448"/>
    </source>
</evidence>
<protein>
    <submittedName>
        <fullName evidence="7">Secretory pathway Sec39</fullName>
    </submittedName>
</protein>
<evidence type="ECO:0000256" key="5">
    <source>
        <dbReference type="SAM" id="MobiDB-lite"/>
    </source>
</evidence>
<keyword evidence="8" id="KW-1185">Reference proteome</keyword>
<dbReference type="GO" id="GO:0015031">
    <property type="term" value="P:protein transport"/>
    <property type="evidence" value="ECO:0007669"/>
    <property type="project" value="UniProtKB-KW"/>
</dbReference>
<feature type="region of interest" description="Disordered" evidence="5">
    <location>
        <begin position="944"/>
        <end position="965"/>
    </location>
</feature>
<feature type="compositionally biased region" description="Gly residues" evidence="5">
    <location>
        <begin position="1000"/>
        <end position="1015"/>
    </location>
</feature>
<dbReference type="GO" id="GO:0006890">
    <property type="term" value="P:retrograde vesicle-mediated transport, Golgi to endoplasmic reticulum"/>
    <property type="evidence" value="ECO:0007669"/>
    <property type="project" value="InterPro"/>
</dbReference>
<evidence type="ECO:0000259" key="6">
    <source>
        <dbReference type="Pfam" id="PF08314"/>
    </source>
</evidence>
<accession>A0A167X523</accession>
<dbReference type="PANTHER" id="PTHR40787:SF3">
    <property type="entry name" value="PROTEIN TRANSPORT PROTEIN SEC39"/>
    <property type="match status" value="1"/>
</dbReference>
<keyword evidence="4" id="KW-0653">Protein transport</keyword>